<accession>A0ABV3FPV4</accession>
<organism evidence="4 5">
    <name type="scientific">Nocardia aurea</name>
    <dbReference type="NCBI Taxonomy" id="2144174"/>
    <lineage>
        <taxon>Bacteria</taxon>
        <taxon>Bacillati</taxon>
        <taxon>Actinomycetota</taxon>
        <taxon>Actinomycetes</taxon>
        <taxon>Mycobacteriales</taxon>
        <taxon>Nocardiaceae</taxon>
        <taxon>Nocardia</taxon>
    </lineage>
</organism>
<feature type="transmembrane region" description="Helical" evidence="3">
    <location>
        <begin position="207"/>
        <end position="230"/>
    </location>
</feature>
<feature type="compositionally biased region" description="Acidic residues" evidence="2">
    <location>
        <begin position="465"/>
        <end position="475"/>
    </location>
</feature>
<feature type="region of interest" description="Disordered" evidence="2">
    <location>
        <begin position="1"/>
        <end position="26"/>
    </location>
</feature>
<dbReference type="EMBL" id="JBFAKC010000003">
    <property type="protein sequence ID" value="MEV0707388.1"/>
    <property type="molecule type" value="Genomic_DNA"/>
</dbReference>
<evidence type="ECO:0000256" key="2">
    <source>
        <dbReference type="SAM" id="MobiDB-lite"/>
    </source>
</evidence>
<feature type="transmembrane region" description="Helical" evidence="3">
    <location>
        <begin position="167"/>
        <end position="187"/>
    </location>
</feature>
<feature type="transmembrane region" description="Helical" evidence="3">
    <location>
        <begin position="287"/>
        <end position="310"/>
    </location>
</feature>
<evidence type="ECO:0000256" key="3">
    <source>
        <dbReference type="SAM" id="Phobius"/>
    </source>
</evidence>
<keyword evidence="3" id="KW-0472">Membrane</keyword>
<keyword evidence="5" id="KW-1185">Reference proteome</keyword>
<gene>
    <name evidence="4" type="ORF">AB0I48_07490</name>
</gene>
<keyword evidence="3" id="KW-1133">Transmembrane helix</keyword>
<proteinExistence type="predicted"/>
<feature type="region of interest" description="Disordered" evidence="2">
    <location>
        <begin position="428"/>
        <end position="475"/>
    </location>
</feature>
<keyword evidence="1" id="KW-0175">Coiled coil</keyword>
<evidence type="ECO:0000313" key="4">
    <source>
        <dbReference type="EMBL" id="MEV0707388.1"/>
    </source>
</evidence>
<dbReference type="Proteomes" id="UP001551695">
    <property type="component" value="Unassembled WGS sequence"/>
</dbReference>
<evidence type="ECO:0000256" key="1">
    <source>
        <dbReference type="SAM" id="Coils"/>
    </source>
</evidence>
<keyword evidence="3" id="KW-0812">Transmembrane</keyword>
<feature type="transmembrane region" description="Helical" evidence="3">
    <location>
        <begin position="251"/>
        <end position="275"/>
    </location>
</feature>
<feature type="coiled-coil region" evidence="1">
    <location>
        <begin position="331"/>
        <end position="358"/>
    </location>
</feature>
<sequence length="475" mass="51543">MTTTPAVRLNGRDPKPPSTHTLPPIPKRDRFWSRLFNRPNHRSWMPEVMAMVDEQKRIGRLRDADTLSNMEALVLSKGVAGAGKVRDKGAEQLGKLVDQYQRAEAETVSINAELGRLDEQPVTGINGEVTTVKAAMQRMQAVAAIVQKERDAGSLKHRRVLLGLHRLSTIAALLDFPVLLYFVTQVFNADLAGIASGDRAALGESIVPLLTSIVFALLGTAVVAIGLHFIGRDLKGYKDEHGHIRMPEDKARVIPLLYLGLASLLAIGAGIVMAFRIVSDSLAAGNGITSAVILGVFFAIIVITVNVVVFSVHFRDGSLQTDEIGHLTAQVALHETRRADLHRQLDRLTSELDVLRANGDRVYAVTLTKMGEAIKGADQLRLLARSYHQGCGAEAELTNQQNRPLRGLLLPDMPVDTSLLDGLLTQMAPKSNDSKEDGLKDVAASLTENAVVPTQGDGSFSRNTDDDDDDLGGEW</sequence>
<comment type="caution">
    <text evidence="4">The sequence shown here is derived from an EMBL/GenBank/DDBJ whole genome shotgun (WGS) entry which is preliminary data.</text>
</comment>
<dbReference type="RefSeq" id="WP_357781172.1">
    <property type="nucleotide sequence ID" value="NZ_JBFAKC010000003.1"/>
</dbReference>
<evidence type="ECO:0000313" key="5">
    <source>
        <dbReference type="Proteomes" id="UP001551695"/>
    </source>
</evidence>
<reference evidence="4 5" key="1">
    <citation type="submission" date="2024-06" db="EMBL/GenBank/DDBJ databases">
        <title>The Natural Products Discovery Center: Release of the First 8490 Sequenced Strains for Exploring Actinobacteria Biosynthetic Diversity.</title>
        <authorList>
            <person name="Kalkreuter E."/>
            <person name="Kautsar S.A."/>
            <person name="Yang D."/>
            <person name="Bader C.D."/>
            <person name="Teijaro C.N."/>
            <person name="Fluegel L."/>
            <person name="Davis C.M."/>
            <person name="Simpson J.R."/>
            <person name="Lauterbach L."/>
            <person name="Steele A.D."/>
            <person name="Gui C."/>
            <person name="Meng S."/>
            <person name="Li G."/>
            <person name="Viehrig K."/>
            <person name="Ye F."/>
            <person name="Su P."/>
            <person name="Kiefer A.F."/>
            <person name="Nichols A."/>
            <person name="Cepeda A.J."/>
            <person name="Yan W."/>
            <person name="Fan B."/>
            <person name="Jiang Y."/>
            <person name="Adhikari A."/>
            <person name="Zheng C.-J."/>
            <person name="Schuster L."/>
            <person name="Cowan T.M."/>
            <person name="Smanski M.J."/>
            <person name="Chevrette M.G."/>
            <person name="De Carvalho L.P.S."/>
            <person name="Shen B."/>
        </authorList>
    </citation>
    <scope>NUCLEOTIDE SEQUENCE [LARGE SCALE GENOMIC DNA]</scope>
    <source>
        <strain evidence="4 5">NPDC050403</strain>
    </source>
</reference>
<name>A0ABV3FPV4_9NOCA</name>
<protein>
    <submittedName>
        <fullName evidence="4">Uncharacterized protein</fullName>
    </submittedName>
</protein>